<dbReference type="InterPro" id="IPR000531">
    <property type="entry name" value="Beta-barrel_TonB"/>
</dbReference>
<comment type="similarity">
    <text evidence="2">Belongs to the TonB-dependent receptor family. Hemoglobin/haptoglobin binding protein subfamily.</text>
</comment>
<dbReference type="GO" id="GO:0044718">
    <property type="term" value="P:siderophore transmembrane transport"/>
    <property type="evidence" value="ECO:0007669"/>
    <property type="project" value="TreeGrafter"/>
</dbReference>
<keyword evidence="9" id="KW-0675">Receptor</keyword>
<protein>
    <submittedName>
        <fullName evidence="18">Heme-repressible hemoglobin-binding protein</fullName>
    </submittedName>
</protein>
<dbReference type="PROSITE" id="PS01156">
    <property type="entry name" value="TONB_DEPENDENT_REC_2"/>
    <property type="match status" value="1"/>
</dbReference>
<dbReference type="InterPro" id="IPR011276">
    <property type="entry name" value="TonB_haem/Hb_rcpt"/>
</dbReference>
<evidence type="ECO:0000313" key="19">
    <source>
        <dbReference type="Proteomes" id="UP000254575"/>
    </source>
</evidence>
<keyword evidence="19" id="KW-1185">Reference proteome</keyword>
<feature type="chain" id="PRO_5017069818" evidence="15">
    <location>
        <begin position="22"/>
        <end position="736"/>
    </location>
</feature>
<evidence type="ECO:0000256" key="5">
    <source>
        <dbReference type="ARBA" id="ARBA00022692"/>
    </source>
</evidence>
<name>A0A380MKU3_9GAMM</name>
<keyword evidence="3 11" id="KW-0813">Transport</keyword>
<dbReference type="InterPro" id="IPR012910">
    <property type="entry name" value="Plug_dom"/>
</dbReference>
<keyword evidence="8 11" id="KW-0472">Membrane</keyword>
<evidence type="ECO:0000256" key="9">
    <source>
        <dbReference type="ARBA" id="ARBA00023170"/>
    </source>
</evidence>
<dbReference type="Pfam" id="PF00593">
    <property type="entry name" value="TonB_dep_Rec_b-barrel"/>
    <property type="match status" value="1"/>
</dbReference>
<dbReference type="InterPro" id="IPR010949">
    <property type="entry name" value="TonB_Hb/transfer/lactofer_rcpt"/>
</dbReference>
<dbReference type="Proteomes" id="UP000254575">
    <property type="component" value="Unassembled WGS sequence"/>
</dbReference>
<keyword evidence="4 11" id="KW-1134">Transmembrane beta strand</keyword>
<evidence type="ECO:0000256" key="3">
    <source>
        <dbReference type="ARBA" id="ARBA00022448"/>
    </source>
</evidence>
<evidence type="ECO:0000256" key="6">
    <source>
        <dbReference type="ARBA" id="ARBA00022729"/>
    </source>
</evidence>
<evidence type="ECO:0000256" key="12">
    <source>
        <dbReference type="PROSITE-ProRule" id="PRU10144"/>
    </source>
</evidence>
<evidence type="ECO:0000313" key="18">
    <source>
        <dbReference type="EMBL" id="SUO92417.1"/>
    </source>
</evidence>
<dbReference type="EMBL" id="UHIA01000003">
    <property type="protein sequence ID" value="SUO92417.1"/>
    <property type="molecule type" value="Genomic_DNA"/>
</dbReference>
<dbReference type="Pfam" id="PF07715">
    <property type="entry name" value="Plug"/>
    <property type="match status" value="1"/>
</dbReference>
<evidence type="ECO:0000259" key="16">
    <source>
        <dbReference type="Pfam" id="PF00593"/>
    </source>
</evidence>
<dbReference type="AlphaFoldDB" id="A0A380MKU3"/>
<dbReference type="Gene3D" id="2.170.130.10">
    <property type="entry name" value="TonB-dependent receptor, plug domain"/>
    <property type="match status" value="1"/>
</dbReference>
<evidence type="ECO:0000256" key="1">
    <source>
        <dbReference type="ARBA" id="ARBA00004571"/>
    </source>
</evidence>
<evidence type="ECO:0000256" key="2">
    <source>
        <dbReference type="ARBA" id="ARBA00008143"/>
    </source>
</evidence>
<dbReference type="NCBIfam" id="TIGR01785">
    <property type="entry name" value="TonB-hemin"/>
    <property type="match status" value="1"/>
</dbReference>
<evidence type="ECO:0000256" key="14">
    <source>
        <dbReference type="SAM" id="MobiDB-lite"/>
    </source>
</evidence>
<dbReference type="CDD" id="cd01347">
    <property type="entry name" value="ligand_gated_channel"/>
    <property type="match status" value="1"/>
</dbReference>
<evidence type="ECO:0000256" key="13">
    <source>
        <dbReference type="RuleBase" id="RU003357"/>
    </source>
</evidence>
<dbReference type="InterPro" id="IPR010917">
    <property type="entry name" value="TonB_rcpt_CS"/>
</dbReference>
<dbReference type="SUPFAM" id="SSF56935">
    <property type="entry name" value="Porins"/>
    <property type="match status" value="1"/>
</dbReference>
<sequence>MFRPSLLTAAVCAALYTPAFSQQTNTTTSIELNPITVSSSREYSPLNKLANNITVINDKTLENHLALSVEDALESVPGVSFDGQGRYGLSDVTIRGVSGNRVKLLVDGQEIANYFSFGPFQTAGRQYLDLNNMKQVEIIKGPASSLHGSDAVGGVVSFISKTPDDYLQADKRFGGSVGASYHGDSNTFAQDATLAFALSPQWDGLVSLGFSQGHERENHHGNDAIGASRSSPNPEDNKSRNIQGQLRFKPNENHTFSLKVSDYRFEHDSNLLKDTGNPVNMATFNLYNYNSNRAEDEQKRQSLALRHDFTIHQAWADSGHWQIFAQKQASQQNSIMNGRNAGNILGDRFRQSDYEVKEIGGELQLHKHIAGNISQDWVYGMNINRKDVSMLRYGYDKFGATPPSIKHDKNAPDSEISQIGVFAQNRLSFGDSGFSLIPGIRYDYYRLKTKPDAIFWNSAGSNFKLKEFNEGEFSFRLGALYDINEQHSLYANYAEGFRVPSFKETNLGFENLRQKYSYIANPSLQPEKSRGIELGWRSDNGIFHHDLSLFYNRYKNFIKTEHFKGRNKAGLGEYESINLPSTEIYGAELAAGMDFGAISEALNGLSTQLALAYAKGKDRQSGEALANIEPLSGHLGLQYDAPSDIWGVAGKWHFASAKKSKDLPSSGYLPTGGYGVFDLTGYYRPIPDLTVRAGIFNAFDKAYIPWSDAKTLSNSRDQQIYSAPGRWFGASIRYDF</sequence>
<reference evidence="18 19" key="1">
    <citation type="submission" date="2018-06" db="EMBL/GenBank/DDBJ databases">
        <authorList>
            <consortium name="Pathogen Informatics"/>
            <person name="Doyle S."/>
        </authorList>
    </citation>
    <scope>NUCLEOTIDE SEQUENCE [LARGE SCALE GENOMIC DNA]</scope>
    <source>
        <strain evidence="18 19">NCTC10717</strain>
    </source>
</reference>
<feature type="domain" description="TonB-dependent receptor plug" evidence="17">
    <location>
        <begin position="47"/>
        <end position="155"/>
    </location>
</feature>
<feature type="short sequence motif" description="TonB C-terminal box" evidence="12">
    <location>
        <begin position="719"/>
        <end position="736"/>
    </location>
</feature>
<keyword evidence="7 13" id="KW-0798">TonB box</keyword>
<dbReference type="NCBIfam" id="TIGR01786">
    <property type="entry name" value="TonB-hemlactrns"/>
    <property type="match status" value="1"/>
</dbReference>
<accession>A0A380MKU3</accession>
<evidence type="ECO:0000259" key="17">
    <source>
        <dbReference type="Pfam" id="PF07715"/>
    </source>
</evidence>
<keyword evidence="6 15" id="KW-0732">Signal</keyword>
<dbReference type="GO" id="GO:0015344">
    <property type="term" value="F:siderophore uptake transmembrane transporter activity"/>
    <property type="evidence" value="ECO:0007669"/>
    <property type="project" value="TreeGrafter"/>
</dbReference>
<gene>
    <name evidence="18" type="primary">hgpA</name>
    <name evidence="18" type="ORF">NCTC10717_00539</name>
</gene>
<dbReference type="InterPro" id="IPR037066">
    <property type="entry name" value="Plug_dom_sf"/>
</dbReference>
<feature type="region of interest" description="Disordered" evidence="14">
    <location>
        <begin position="213"/>
        <end position="244"/>
    </location>
</feature>
<evidence type="ECO:0000256" key="10">
    <source>
        <dbReference type="ARBA" id="ARBA00023237"/>
    </source>
</evidence>
<evidence type="ECO:0000256" key="8">
    <source>
        <dbReference type="ARBA" id="ARBA00023136"/>
    </source>
</evidence>
<evidence type="ECO:0000256" key="15">
    <source>
        <dbReference type="SAM" id="SignalP"/>
    </source>
</evidence>
<evidence type="ECO:0000256" key="4">
    <source>
        <dbReference type="ARBA" id="ARBA00022452"/>
    </source>
</evidence>
<dbReference type="PANTHER" id="PTHR30069:SF29">
    <property type="entry name" value="HEMOGLOBIN AND HEMOGLOBIN-HAPTOGLOBIN-BINDING PROTEIN 1-RELATED"/>
    <property type="match status" value="1"/>
</dbReference>
<dbReference type="PANTHER" id="PTHR30069">
    <property type="entry name" value="TONB-DEPENDENT OUTER MEMBRANE RECEPTOR"/>
    <property type="match status" value="1"/>
</dbReference>
<evidence type="ECO:0000256" key="11">
    <source>
        <dbReference type="PROSITE-ProRule" id="PRU01360"/>
    </source>
</evidence>
<keyword evidence="5 11" id="KW-0812">Transmembrane</keyword>
<keyword evidence="10 11" id="KW-0998">Cell outer membrane</keyword>
<dbReference type="InterPro" id="IPR039426">
    <property type="entry name" value="TonB-dep_rcpt-like"/>
</dbReference>
<feature type="compositionally biased region" description="Polar residues" evidence="14">
    <location>
        <begin position="228"/>
        <end position="244"/>
    </location>
</feature>
<feature type="domain" description="TonB-dependent receptor-like beta-barrel" evidence="16">
    <location>
        <begin position="274"/>
        <end position="697"/>
    </location>
</feature>
<dbReference type="OrthoDB" id="9764669at2"/>
<evidence type="ECO:0000256" key="7">
    <source>
        <dbReference type="ARBA" id="ARBA00023077"/>
    </source>
</evidence>
<comment type="subcellular location">
    <subcellularLocation>
        <location evidence="1 11">Cell outer membrane</location>
        <topology evidence="1 11">Multi-pass membrane protein</topology>
    </subcellularLocation>
</comment>
<dbReference type="GO" id="GO:0015232">
    <property type="term" value="F:heme transmembrane transporter activity"/>
    <property type="evidence" value="ECO:0007669"/>
    <property type="project" value="InterPro"/>
</dbReference>
<organism evidence="18 19">
    <name type="scientific">Suttonella indologenes</name>
    <dbReference type="NCBI Taxonomy" id="13276"/>
    <lineage>
        <taxon>Bacteria</taxon>
        <taxon>Pseudomonadati</taxon>
        <taxon>Pseudomonadota</taxon>
        <taxon>Gammaproteobacteria</taxon>
        <taxon>Cardiobacteriales</taxon>
        <taxon>Cardiobacteriaceae</taxon>
        <taxon>Suttonella</taxon>
    </lineage>
</organism>
<dbReference type="Gene3D" id="2.40.170.20">
    <property type="entry name" value="TonB-dependent receptor, beta-barrel domain"/>
    <property type="match status" value="1"/>
</dbReference>
<dbReference type="GO" id="GO:0009279">
    <property type="term" value="C:cell outer membrane"/>
    <property type="evidence" value="ECO:0007669"/>
    <property type="project" value="UniProtKB-SubCell"/>
</dbReference>
<dbReference type="PROSITE" id="PS52016">
    <property type="entry name" value="TONB_DEPENDENT_REC_3"/>
    <property type="match status" value="1"/>
</dbReference>
<feature type="compositionally biased region" description="Basic and acidic residues" evidence="14">
    <location>
        <begin position="213"/>
        <end position="222"/>
    </location>
</feature>
<proteinExistence type="inferred from homology"/>
<feature type="signal peptide" evidence="15">
    <location>
        <begin position="1"/>
        <end position="21"/>
    </location>
</feature>
<dbReference type="RefSeq" id="WP_115217827.1">
    <property type="nucleotide sequence ID" value="NZ_UHIA01000003.1"/>
</dbReference>
<dbReference type="InterPro" id="IPR036942">
    <property type="entry name" value="Beta-barrel_TonB_sf"/>
</dbReference>